<dbReference type="EMBL" id="CP036426">
    <property type="protein sequence ID" value="QDV37520.1"/>
    <property type="molecule type" value="Genomic_DNA"/>
</dbReference>
<organism evidence="1 2">
    <name type="scientific">Tautonia plasticadhaerens</name>
    <dbReference type="NCBI Taxonomy" id="2527974"/>
    <lineage>
        <taxon>Bacteria</taxon>
        <taxon>Pseudomonadati</taxon>
        <taxon>Planctomycetota</taxon>
        <taxon>Planctomycetia</taxon>
        <taxon>Isosphaerales</taxon>
        <taxon>Isosphaeraceae</taxon>
        <taxon>Tautonia</taxon>
    </lineage>
</organism>
<dbReference type="AlphaFoldDB" id="A0A518H9J6"/>
<proteinExistence type="predicted"/>
<gene>
    <name evidence="1" type="ORF">ElP_54600</name>
</gene>
<name>A0A518H9J6_9BACT</name>
<evidence type="ECO:0000313" key="1">
    <source>
        <dbReference type="EMBL" id="QDV37520.1"/>
    </source>
</evidence>
<protein>
    <submittedName>
        <fullName evidence="1">Uncharacterized protein</fullName>
    </submittedName>
</protein>
<accession>A0A518H9J6</accession>
<evidence type="ECO:0000313" key="2">
    <source>
        <dbReference type="Proteomes" id="UP000317835"/>
    </source>
</evidence>
<dbReference type="Proteomes" id="UP000317835">
    <property type="component" value="Chromosome"/>
</dbReference>
<sequence length="90" mass="10158">MKLVWNERSPGYYRSGRGSHGDYAIAQQEDGTWRLSRLSSLNSTTGRPAQGLAALSVLMIGQFPSAEEAMRYAEDHREEIEEIPLPPIYF</sequence>
<dbReference type="KEGG" id="tpla:ElP_54600"/>
<reference evidence="1 2" key="1">
    <citation type="submission" date="2019-02" db="EMBL/GenBank/DDBJ databases">
        <title>Deep-cultivation of Planctomycetes and their phenomic and genomic characterization uncovers novel biology.</title>
        <authorList>
            <person name="Wiegand S."/>
            <person name="Jogler M."/>
            <person name="Boedeker C."/>
            <person name="Pinto D."/>
            <person name="Vollmers J."/>
            <person name="Rivas-Marin E."/>
            <person name="Kohn T."/>
            <person name="Peeters S.H."/>
            <person name="Heuer A."/>
            <person name="Rast P."/>
            <person name="Oberbeckmann S."/>
            <person name="Bunk B."/>
            <person name="Jeske O."/>
            <person name="Meyerdierks A."/>
            <person name="Storesund J.E."/>
            <person name="Kallscheuer N."/>
            <person name="Luecker S."/>
            <person name="Lage O.M."/>
            <person name="Pohl T."/>
            <person name="Merkel B.J."/>
            <person name="Hornburger P."/>
            <person name="Mueller R.-W."/>
            <person name="Bruemmer F."/>
            <person name="Labrenz M."/>
            <person name="Spormann A.M."/>
            <person name="Op den Camp H."/>
            <person name="Overmann J."/>
            <person name="Amann R."/>
            <person name="Jetten M.S.M."/>
            <person name="Mascher T."/>
            <person name="Medema M.H."/>
            <person name="Devos D.P."/>
            <person name="Kaster A.-K."/>
            <person name="Ovreas L."/>
            <person name="Rohde M."/>
            <person name="Galperin M.Y."/>
            <person name="Jogler C."/>
        </authorList>
    </citation>
    <scope>NUCLEOTIDE SEQUENCE [LARGE SCALE GENOMIC DNA]</scope>
    <source>
        <strain evidence="1 2">ElP</strain>
    </source>
</reference>
<keyword evidence="2" id="KW-1185">Reference proteome</keyword>